<dbReference type="PANTHER" id="PTHR32432">
    <property type="entry name" value="CELL DIVISION PROTEIN FTSA-RELATED"/>
    <property type="match status" value="1"/>
</dbReference>
<dbReference type="AlphaFoldDB" id="A0A0R2BF34"/>
<dbReference type="NCBIfam" id="TIGR02529">
    <property type="entry name" value="EutJ"/>
    <property type="match status" value="1"/>
</dbReference>
<keyword evidence="2" id="KW-0067">ATP-binding</keyword>
<dbReference type="InterPro" id="IPR013126">
    <property type="entry name" value="Hsp_70_fam"/>
</dbReference>
<organism evidence="4 5">
    <name type="scientific">Secundilactobacillus collinoides DSM 20515 = JCM 1123</name>
    <dbReference type="NCBI Taxonomy" id="1423733"/>
    <lineage>
        <taxon>Bacteria</taxon>
        <taxon>Bacillati</taxon>
        <taxon>Bacillota</taxon>
        <taxon>Bacilli</taxon>
        <taxon>Lactobacillales</taxon>
        <taxon>Lactobacillaceae</taxon>
        <taxon>Secundilactobacillus</taxon>
    </lineage>
</organism>
<comment type="caution">
    <text evidence="4">The sequence shown here is derived from an EMBL/GenBank/DDBJ whole genome shotgun (WGS) entry which is preliminary data.</text>
</comment>
<dbReference type="NCBIfam" id="NF011660">
    <property type="entry name" value="PRK15080.1"/>
    <property type="match status" value="1"/>
</dbReference>
<dbReference type="InterPro" id="IPR050696">
    <property type="entry name" value="FtsA/MreB"/>
</dbReference>
<evidence type="ECO:0000313" key="4">
    <source>
        <dbReference type="EMBL" id="KRM75001.1"/>
    </source>
</evidence>
<name>A0A0R2BF34_SECCO</name>
<evidence type="ECO:0000313" key="5">
    <source>
        <dbReference type="Proteomes" id="UP000051845"/>
    </source>
</evidence>
<dbReference type="PATRIC" id="fig|1423733.4.peg.2865"/>
<dbReference type="GO" id="GO:0140662">
    <property type="term" value="F:ATP-dependent protein folding chaperone"/>
    <property type="evidence" value="ECO:0007669"/>
    <property type="project" value="InterPro"/>
</dbReference>
<accession>A0A0R2BF34</accession>
<evidence type="ECO:0000256" key="1">
    <source>
        <dbReference type="ARBA" id="ARBA00022741"/>
    </source>
</evidence>
<proteinExistence type="predicted"/>
<reference evidence="4 5" key="1">
    <citation type="journal article" date="2015" name="Genome Announc.">
        <title>Expanding the biotechnology potential of lactobacilli through comparative genomics of 213 strains and associated genera.</title>
        <authorList>
            <person name="Sun Z."/>
            <person name="Harris H.M."/>
            <person name="McCann A."/>
            <person name="Guo C."/>
            <person name="Argimon S."/>
            <person name="Zhang W."/>
            <person name="Yang X."/>
            <person name="Jeffery I.B."/>
            <person name="Cooney J.C."/>
            <person name="Kagawa T.F."/>
            <person name="Liu W."/>
            <person name="Song Y."/>
            <person name="Salvetti E."/>
            <person name="Wrobel A."/>
            <person name="Rasinkangas P."/>
            <person name="Parkhill J."/>
            <person name="Rea M.C."/>
            <person name="O'Sullivan O."/>
            <person name="Ritari J."/>
            <person name="Douillard F.P."/>
            <person name="Paul Ross R."/>
            <person name="Yang R."/>
            <person name="Briner A.E."/>
            <person name="Felis G.E."/>
            <person name="de Vos W.M."/>
            <person name="Barrangou R."/>
            <person name="Klaenhammer T.R."/>
            <person name="Caufield P.W."/>
            <person name="Cui Y."/>
            <person name="Zhang H."/>
            <person name="O'Toole P.W."/>
        </authorList>
    </citation>
    <scope>NUCLEOTIDE SEQUENCE [LARGE SCALE GENOMIC DNA]</scope>
    <source>
        <strain evidence="4 5">DSM 20515</strain>
    </source>
</reference>
<dbReference type="SUPFAM" id="SSF53067">
    <property type="entry name" value="Actin-like ATPase domain"/>
    <property type="match status" value="1"/>
</dbReference>
<dbReference type="STRING" id="33960.TY91_05075"/>
<evidence type="ECO:0000256" key="2">
    <source>
        <dbReference type="ARBA" id="ARBA00022840"/>
    </source>
</evidence>
<dbReference type="PANTHER" id="PTHR32432:SF3">
    <property type="entry name" value="ETHANOLAMINE UTILIZATION PROTEIN EUTJ"/>
    <property type="match status" value="1"/>
</dbReference>
<protein>
    <submittedName>
        <fullName evidence="4">Ethanolamine utilization protein EutJ</fullName>
    </submittedName>
</protein>
<dbReference type="InterPro" id="IPR043129">
    <property type="entry name" value="ATPase_NBD"/>
</dbReference>
<dbReference type="GO" id="GO:0005524">
    <property type="term" value="F:ATP binding"/>
    <property type="evidence" value="ECO:0007669"/>
    <property type="project" value="UniProtKB-KW"/>
</dbReference>
<dbReference type="Gene3D" id="3.30.420.40">
    <property type="match status" value="2"/>
</dbReference>
<dbReference type="Proteomes" id="UP000051845">
    <property type="component" value="Unassembled WGS sequence"/>
</dbReference>
<keyword evidence="1" id="KW-0547">Nucleotide-binding</keyword>
<evidence type="ECO:0000256" key="3">
    <source>
        <dbReference type="ARBA" id="ARBA00023186"/>
    </source>
</evidence>
<gene>
    <name evidence="4" type="ORF">FC82_GL002742</name>
</gene>
<dbReference type="EMBL" id="AYYR01000065">
    <property type="protein sequence ID" value="KRM75001.1"/>
    <property type="molecule type" value="Genomic_DNA"/>
</dbReference>
<sequence>MSVNKFKKTNVKTRETAMKKKSNLDIANEKLDAFDKVVNGDKPMRKAKKGETFKCGVDLGTSSIVLTVLDQGDTPIYGAFEYDHAVRDGIVVNYMESVSILKRLKAKAEEILGVELTTACGAIPPQTGDGAAKIVQNVIESAEFICNAVVDEPTAAAKFLNMKDGTVVDIGGGTTGISIFKAGKLIDVMDEPTGGFHMTLVLGGANHIDNEAAELLKRDPKREKEIFGTIKPVVEKMATITKHGPNVPVVEPVIVVGGAINFEDFIPTFAKTLSMPAYKPDFPQFVTPLGIAMYDHE</sequence>
<keyword evidence="3" id="KW-0143">Chaperone</keyword>
<dbReference type="Pfam" id="PF00012">
    <property type="entry name" value="HSP70"/>
    <property type="match status" value="1"/>
</dbReference>
<dbReference type="InterPro" id="IPR013366">
    <property type="entry name" value="EutJ"/>
</dbReference>